<dbReference type="AlphaFoldDB" id="A0A8B7NBE3"/>
<evidence type="ECO:0000313" key="4">
    <source>
        <dbReference type="Proteomes" id="UP000694843"/>
    </source>
</evidence>
<gene>
    <name evidence="5" type="primary">LOC108668239</name>
</gene>
<sequence>MQIRSSSPKRSASKARLPEINIDVGNLHDNSSQIKNRSCGCQKACETAPGTALIDRFKKYATASDPVCVLRLLLCVTILMTTLVITAAAFQIIFNLWIEPSFDCSTSTESDLPQGNVRSSFVFTRGDDIFIAKVQVESCGGDNQTIQVNKLQWSPASVNFDSPLTFNFSATVSDVISAPVQVSVKVERHVWLMWVPVPCVDGVGSCTYDDVCSYTPSPSCAVLPHNLHLPCSCPVMPDKYFVDDGEVELPGSDAIPEWATHGWYRATVTVRSPEQDKQLACYKAKIHLG</sequence>
<keyword evidence="2" id="KW-0472">Membrane</keyword>
<dbReference type="GO" id="GO:0005319">
    <property type="term" value="F:lipid transporter activity"/>
    <property type="evidence" value="ECO:0007669"/>
    <property type="project" value="TreeGrafter"/>
</dbReference>
<dbReference type="PANTHER" id="PTHR17357:SF0">
    <property type="entry name" value="GANGLIOSIDE GM2 ACTIVATOR"/>
    <property type="match status" value="1"/>
</dbReference>
<dbReference type="GO" id="GO:0008047">
    <property type="term" value="F:enzyme activator activity"/>
    <property type="evidence" value="ECO:0007669"/>
    <property type="project" value="InterPro"/>
</dbReference>
<keyword evidence="1" id="KW-0732">Signal</keyword>
<dbReference type="InterPro" id="IPR003172">
    <property type="entry name" value="ML_dom"/>
</dbReference>
<dbReference type="Pfam" id="PF02221">
    <property type="entry name" value="E1_DerP2_DerF2"/>
    <property type="match status" value="1"/>
</dbReference>
<dbReference type="InterPro" id="IPR036846">
    <property type="entry name" value="GM2-AP_sf"/>
</dbReference>
<dbReference type="Gene3D" id="2.70.220.10">
    <property type="entry name" value="Ganglioside GM2 activator"/>
    <property type="match status" value="1"/>
</dbReference>
<accession>A0A8B7NBE3</accession>
<evidence type="ECO:0000313" key="5">
    <source>
        <dbReference type="RefSeq" id="XP_018010899.1"/>
    </source>
</evidence>
<dbReference type="PANTHER" id="PTHR17357">
    <property type="entry name" value="GM2 GANGLIOSIDE ACTIVATOR PROTEIN"/>
    <property type="match status" value="1"/>
</dbReference>
<dbReference type="GO" id="GO:0009898">
    <property type="term" value="C:cytoplasmic side of plasma membrane"/>
    <property type="evidence" value="ECO:0007669"/>
    <property type="project" value="TreeGrafter"/>
</dbReference>
<name>A0A8B7NBE3_HYAAZ</name>
<evidence type="ECO:0000259" key="3">
    <source>
        <dbReference type="SMART" id="SM00737"/>
    </source>
</evidence>
<evidence type="ECO:0000256" key="1">
    <source>
        <dbReference type="ARBA" id="ARBA00022729"/>
    </source>
</evidence>
<dbReference type="RefSeq" id="XP_018010899.1">
    <property type="nucleotide sequence ID" value="XM_018155410.2"/>
</dbReference>
<keyword evidence="4" id="KW-1185">Reference proteome</keyword>
<dbReference type="GeneID" id="108668239"/>
<dbReference type="Proteomes" id="UP000694843">
    <property type="component" value="Unplaced"/>
</dbReference>
<feature type="transmembrane region" description="Helical" evidence="2">
    <location>
        <begin position="68"/>
        <end position="98"/>
    </location>
</feature>
<evidence type="ECO:0000256" key="2">
    <source>
        <dbReference type="SAM" id="Phobius"/>
    </source>
</evidence>
<dbReference type="OrthoDB" id="6356087at2759"/>
<dbReference type="KEGG" id="hazt:108668239"/>
<organism evidence="4 5">
    <name type="scientific">Hyalella azteca</name>
    <name type="common">Amphipod</name>
    <dbReference type="NCBI Taxonomy" id="294128"/>
    <lineage>
        <taxon>Eukaryota</taxon>
        <taxon>Metazoa</taxon>
        <taxon>Ecdysozoa</taxon>
        <taxon>Arthropoda</taxon>
        <taxon>Crustacea</taxon>
        <taxon>Multicrustacea</taxon>
        <taxon>Malacostraca</taxon>
        <taxon>Eumalacostraca</taxon>
        <taxon>Peracarida</taxon>
        <taxon>Amphipoda</taxon>
        <taxon>Senticaudata</taxon>
        <taxon>Talitrida</taxon>
        <taxon>Talitroidea</taxon>
        <taxon>Hyalellidae</taxon>
        <taxon>Hyalella</taxon>
    </lineage>
</organism>
<protein>
    <submittedName>
        <fullName evidence="5">Uncharacterized protein LOC108668239 isoform X2</fullName>
    </submittedName>
</protein>
<proteinExistence type="predicted"/>
<dbReference type="SUPFAM" id="SSF63707">
    <property type="entry name" value="Ganglioside M2 (gm2) activator"/>
    <property type="match status" value="1"/>
</dbReference>
<dbReference type="GO" id="GO:0006689">
    <property type="term" value="P:ganglioside catabolic process"/>
    <property type="evidence" value="ECO:0007669"/>
    <property type="project" value="InterPro"/>
</dbReference>
<reference evidence="5" key="1">
    <citation type="submission" date="2025-08" db="UniProtKB">
        <authorList>
            <consortium name="RefSeq"/>
        </authorList>
    </citation>
    <scope>IDENTIFICATION</scope>
    <source>
        <tissue evidence="5">Whole organism</tissue>
    </source>
</reference>
<feature type="domain" description="MD-2-related lipid-recognition" evidence="3">
    <location>
        <begin position="136"/>
        <end position="286"/>
    </location>
</feature>
<keyword evidence="2" id="KW-1133">Transmembrane helix</keyword>
<dbReference type="SMART" id="SM00737">
    <property type="entry name" value="ML"/>
    <property type="match status" value="1"/>
</dbReference>
<keyword evidence="2" id="KW-0812">Transmembrane</keyword>
<dbReference type="InterPro" id="IPR028996">
    <property type="entry name" value="GM2-AP"/>
</dbReference>